<evidence type="ECO:0008006" key="4">
    <source>
        <dbReference type="Google" id="ProtNLM"/>
    </source>
</evidence>
<gene>
    <name evidence="2" type="ORF">GCM10008942_40180</name>
</gene>
<dbReference type="RefSeq" id="WP_166937416.1">
    <property type="nucleotide sequence ID" value="NZ_BAAADD010000013.1"/>
</dbReference>
<comment type="caution">
    <text evidence="2">The sequence shown here is derived from an EMBL/GenBank/DDBJ whole genome shotgun (WGS) entry which is preliminary data.</text>
</comment>
<protein>
    <recommendedName>
        <fullName evidence="4">C2H2-type domain-containing protein</fullName>
    </recommendedName>
</protein>
<evidence type="ECO:0000313" key="2">
    <source>
        <dbReference type="EMBL" id="GAA0587120.1"/>
    </source>
</evidence>
<evidence type="ECO:0000256" key="1">
    <source>
        <dbReference type="SAM" id="MobiDB-lite"/>
    </source>
</evidence>
<feature type="region of interest" description="Disordered" evidence="1">
    <location>
        <begin position="124"/>
        <end position="147"/>
    </location>
</feature>
<organism evidence="2 3">
    <name type="scientific">Rhizomicrobium electricum</name>
    <dbReference type="NCBI Taxonomy" id="480070"/>
    <lineage>
        <taxon>Bacteria</taxon>
        <taxon>Pseudomonadati</taxon>
        <taxon>Pseudomonadota</taxon>
        <taxon>Alphaproteobacteria</taxon>
        <taxon>Micropepsales</taxon>
        <taxon>Micropepsaceae</taxon>
        <taxon>Rhizomicrobium</taxon>
    </lineage>
</organism>
<name>A0ABN1FBD4_9PROT</name>
<feature type="compositionally biased region" description="Basic residues" evidence="1">
    <location>
        <begin position="134"/>
        <end position="147"/>
    </location>
</feature>
<accession>A0ABN1FBD4</accession>
<dbReference type="EMBL" id="BAAADD010000013">
    <property type="protein sequence ID" value="GAA0587120.1"/>
    <property type="molecule type" value="Genomic_DNA"/>
</dbReference>
<keyword evidence="3" id="KW-1185">Reference proteome</keyword>
<evidence type="ECO:0000313" key="3">
    <source>
        <dbReference type="Proteomes" id="UP001499951"/>
    </source>
</evidence>
<dbReference type="Proteomes" id="UP001499951">
    <property type="component" value="Unassembled WGS sequence"/>
</dbReference>
<proteinExistence type="predicted"/>
<reference evidence="2 3" key="1">
    <citation type="journal article" date="2019" name="Int. J. Syst. Evol. Microbiol.">
        <title>The Global Catalogue of Microorganisms (GCM) 10K type strain sequencing project: providing services to taxonomists for standard genome sequencing and annotation.</title>
        <authorList>
            <consortium name="The Broad Institute Genomics Platform"/>
            <consortium name="The Broad Institute Genome Sequencing Center for Infectious Disease"/>
            <person name="Wu L."/>
            <person name="Ma J."/>
        </authorList>
    </citation>
    <scope>NUCLEOTIDE SEQUENCE [LARGE SCALE GENOMIC DNA]</scope>
    <source>
        <strain evidence="2 3">JCM 15089</strain>
    </source>
</reference>
<sequence>MADNDLIIRQFGGELGSFYCPGCGRQILRAGQLLHTEWCDHVLGAIGNELAFIPGPKVTRIKAAAWQTVIDHSAEQGYEGPEDPLLMVMPERAFCFLLIGINDVGERIGITSVFLDVDWKRQNTADRSGSSSKRLPKNRSRRQIILD</sequence>